<evidence type="ECO:0000256" key="1">
    <source>
        <dbReference type="SAM" id="MobiDB-lite"/>
    </source>
</evidence>
<sequence>MKPSKNSAHAHRLPPAQDEYRAGVNPELLGAYWLDTPDRDHVAADCPWCRELAASESGRPTTQAPHPRNIRR</sequence>
<dbReference type="OrthoDB" id="9908965at2"/>
<dbReference type="KEGG" id="sgv:B1H19_24275"/>
<dbReference type="EMBL" id="CP020569">
    <property type="protein sequence ID" value="ARF56871.1"/>
    <property type="molecule type" value="Genomic_DNA"/>
</dbReference>
<reference evidence="2 3" key="1">
    <citation type="submission" date="2017-04" db="EMBL/GenBank/DDBJ databases">
        <title>Complete Genome Sequence of Streptomyces gilvosporeus F607, a Capable Producer of Natamycin.</title>
        <authorList>
            <person name="Zong G."/>
            <person name="Zhong C."/>
            <person name="Fu J."/>
            <person name="Qin R."/>
            <person name="Cao G."/>
        </authorList>
    </citation>
    <scope>NUCLEOTIDE SEQUENCE [LARGE SCALE GENOMIC DNA]</scope>
    <source>
        <strain evidence="2 3">F607</strain>
    </source>
</reference>
<keyword evidence="3" id="KW-1185">Reference proteome</keyword>
<dbReference type="RefSeq" id="WP_083106894.1">
    <property type="nucleotide sequence ID" value="NZ_CP020569.1"/>
</dbReference>
<accession>A0A1V0TVG9</accession>
<organism evidence="2 3">
    <name type="scientific">Streptomyces gilvosporeus</name>
    <dbReference type="NCBI Taxonomy" id="553510"/>
    <lineage>
        <taxon>Bacteria</taxon>
        <taxon>Bacillati</taxon>
        <taxon>Actinomycetota</taxon>
        <taxon>Actinomycetes</taxon>
        <taxon>Kitasatosporales</taxon>
        <taxon>Streptomycetaceae</taxon>
        <taxon>Streptomyces</taxon>
    </lineage>
</organism>
<feature type="region of interest" description="Disordered" evidence="1">
    <location>
        <begin position="52"/>
        <end position="72"/>
    </location>
</feature>
<dbReference type="AlphaFoldDB" id="A0A1V0TVG9"/>
<gene>
    <name evidence="2" type="ORF">B1H19_24275</name>
</gene>
<protein>
    <submittedName>
        <fullName evidence="2">Uncharacterized protein</fullName>
    </submittedName>
</protein>
<evidence type="ECO:0000313" key="2">
    <source>
        <dbReference type="EMBL" id="ARF56871.1"/>
    </source>
</evidence>
<name>A0A1V0TVG9_9ACTN</name>
<feature type="region of interest" description="Disordered" evidence="1">
    <location>
        <begin position="1"/>
        <end position="20"/>
    </location>
</feature>
<evidence type="ECO:0000313" key="3">
    <source>
        <dbReference type="Proteomes" id="UP000192726"/>
    </source>
</evidence>
<proteinExistence type="predicted"/>
<dbReference type="Proteomes" id="UP000192726">
    <property type="component" value="Chromosome"/>
</dbReference>